<organism evidence="3 4">
    <name type="scientific">Podospora aff. communis PSN243</name>
    <dbReference type="NCBI Taxonomy" id="3040156"/>
    <lineage>
        <taxon>Eukaryota</taxon>
        <taxon>Fungi</taxon>
        <taxon>Dikarya</taxon>
        <taxon>Ascomycota</taxon>
        <taxon>Pezizomycotina</taxon>
        <taxon>Sordariomycetes</taxon>
        <taxon>Sordariomycetidae</taxon>
        <taxon>Sordariales</taxon>
        <taxon>Podosporaceae</taxon>
        <taxon>Podospora</taxon>
    </lineage>
</organism>
<dbReference type="Proteomes" id="UP001321760">
    <property type="component" value="Unassembled WGS sequence"/>
</dbReference>
<evidence type="ECO:0000313" key="3">
    <source>
        <dbReference type="EMBL" id="KAK4447722.1"/>
    </source>
</evidence>
<feature type="chain" id="PRO_5043776507" description="Carbohydrate-binding module family 19 domain-containing protein" evidence="2">
    <location>
        <begin position="20"/>
        <end position="439"/>
    </location>
</feature>
<accession>A0AAV9GI31</accession>
<evidence type="ECO:0008006" key="5">
    <source>
        <dbReference type="Google" id="ProtNLM"/>
    </source>
</evidence>
<reference evidence="3" key="2">
    <citation type="submission" date="2023-05" db="EMBL/GenBank/DDBJ databases">
        <authorList>
            <consortium name="Lawrence Berkeley National Laboratory"/>
            <person name="Steindorff A."/>
            <person name="Hensen N."/>
            <person name="Bonometti L."/>
            <person name="Westerberg I."/>
            <person name="Brannstrom I.O."/>
            <person name="Guillou S."/>
            <person name="Cros-Aarteil S."/>
            <person name="Calhoun S."/>
            <person name="Haridas S."/>
            <person name="Kuo A."/>
            <person name="Mondo S."/>
            <person name="Pangilinan J."/>
            <person name="Riley R."/>
            <person name="Labutti K."/>
            <person name="Andreopoulos B."/>
            <person name="Lipzen A."/>
            <person name="Chen C."/>
            <person name="Yanf M."/>
            <person name="Daum C."/>
            <person name="Ng V."/>
            <person name="Clum A."/>
            <person name="Ohm R."/>
            <person name="Martin F."/>
            <person name="Silar P."/>
            <person name="Natvig D."/>
            <person name="Lalanne C."/>
            <person name="Gautier V."/>
            <person name="Ament-Velasquez S.L."/>
            <person name="Kruys A."/>
            <person name="Hutchinson M.I."/>
            <person name="Powell A.J."/>
            <person name="Barry K."/>
            <person name="Miller A.N."/>
            <person name="Grigoriev I.V."/>
            <person name="Debuchy R."/>
            <person name="Gladieux P."/>
            <person name="Thoren M.H."/>
            <person name="Johannesson H."/>
        </authorList>
    </citation>
    <scope>NUCLEOTIDE SEQUENCE</scope>
    <source>
        <strain evidence="3">PSN243</strain>
    </source>
</reference>
<dbReference type="EMBL" id="MU865947">
    <property type="protein sequence ID" value="KAK4447722.1"/>
    <property type="molecule type" value="Genomic_DNA"/>
</dbReference>
<name>A0AAV9GI31_9PEZI</name>
<gene>
    <name evidence="3" type="ORF">QBC34DRAFT_123013</name>
</gene>
<feature type="compositionally biased region" description="Basic and acidic residues" evidence="1">
    <location>
        <begin position="350"/>
        <end position="359"/>
    </location>
</feature>
<feature type="signal peptide" evidence="2">
    <location>
        <begin position="1"/>
        <end position="19"/>
    </location>
</feature>
<feature type="compositionally biased region" description="Low complexity" evidence="1">
    <location>
        <begin position="314"/>
        <end position="335"/>
    </location>
</feature>
<evidence type="ECO:0000256" key="2">
    <source>
        <dbReference type="SAM" id="SignalP"/>
    </source>
</evidence>
<feature type="compositionally biased region" description="Low complexity" evidence="1">
    <location>
        <begin position="286"/>
        <end position="307"/>
    </location>
</feature>
<feature type="region of interest" description="Disordered" evidence="1">
    <location>
        <begin position="286"/>
        <end position="405"/>
    </location>
</feature>
<evidence type="ECO:0000313" key="4">
    <source>
        <dbReference type="Proteomes" id="UP001321760"/>
    </source>
</evidence>
<evidence type="ECO:0000256" key="1">
    <source>
        <dbReference type="SAM" id="MobiDB-lite"/>
    </source>
</evidence>
<reference evidence="3" key="1">
    <citation type="journal article" date="2023" name="Mol. Phylogenet. Evol.">
        <title>Genome-scale phylogeny and comparative genomics of the fungal order Sordariales.</title>
        <authorList>
            <person name="Hensen N."/>
            <person name="Bonometti L."/>
            <person name="Westerberg I."/>
            <person name="Brannstrom I.O."/>
            <person name="Guillou S."/>
            <person name="Cros-Aarteil S."/>
            <person name="Calhoun S."/>
            <person name="Haridas S."/>
            <person name="Kuo A."/>
            <person name="Mondo S."/>
            <person name="Pangilinan J."/>
            <person name="Riley R."/>
            <person name="LaButti K."/>
            <person name="Andreopoulos B."/>
            <person name="Lipzen A."/>
            <person name="Chen C."/>
            <person name="Yan M."/>
            <person name="Daum C."/>
            <person name="Ng V."/>
            <person name="Clum A."/>
            <person name="Steindorff A."/>
            <person name="Ohm R.A."/>
            <person name="Martin F."/>
            <person name="Silar P."/>
            <person name="Natvig D.O."/>
            <person name="Lalanne C."/>
            <person name="Gautier V."/>
            <person name="Ament-Velasquez S.L."/>
            <person name="Kruys A."/>
            <person name="Hutchinson M.I."/>
            <person name="Powell A.J."/>
            <person name="Barry K."/>
            <person name="Miller A.N."/>
            <person name="Grigoriev I.V."/>
            <person name="Debuchy R."/>
            <person name="Gladieux P."/>
            <person name="Hiltunen Thoren M."/>
            <person name="Johannesson H."/>
        </authorList>
    </citation>
    <scope>NUCLEOTIDE SEQUENCE</scope>
    <source>
        <strain evidence="3">PSN243</strain>
    </source>
</reference>
<feature type="region of interest" description="Disordered" evidence="1">
    <location>
        <begin position="90"/>
        <end position="132"/>
    </location>
</feature>
<protein>
    <recommendedName>
        <fullName evidence="5">Carbohydrate-binding module family 19 domain-containing protein</fullName>
    </recommendedName>
</protein>
<keyword evidence="2" id="KW-0732">Signal</keyword>
<keyword evidence="4" id="KW-1185">Reference proteome</keyword>
<sequence>MRTSISLTLYALLFAAAEAGPLNIPDRREAAVKKWARDGAGKDSASGESGSGAFSTVVTFVPGEALKGSATGAAPPVVSSFLSSGSVVVPTRTTVGGPGKPSEDAANASDAPAKATGSPNSKIPTVVTDIPSPTGTISPDVLQSNLDTAKQFNADFATLTPESSCLANQAACITGKTALCGPAGAFVLTACPSGQSCFALPMDTTAGVQLKCVDKSTAERILGALPAGEAPIDPVPGEFTKTATISATNGAVTVTMTVRPEAPSAAPTASEGPDVTSKTTITRTLTTTTAPAESSSLTTAAPSSSSTQDTLEVIPIPSTTTITTTIRPPANPTGRPRGGGPPQGPPNQDENPKQSEPPRTRTRSRRPQPEPTATGGNGNGEEAAKPTQAPGGGGNPKGPSEDTRVTFTLIETTTVTEKETVTVTAGGSTVTARVAVRMV</sequence>
<dbReference type="AlphaFoldDB" id="A0AAV9GI31"/>
<feature type="compositionally biased region" description="Low complexity" evidence="1">
    <location>
        <begin position="105"/>
        <end position="115"/>
    </location>
</feature>
<comment type="caution">
    <text evidence="3">The sequence shown here is derived from an EMBL/GenBank/DDBJ whole genome shotgun (WGS) entry which is preliminary data.</text>
</comment>
<proteinExistence type="predicted"/>